<dbReference type="Pfam" id="PF25413">
    <property type="entry name" value="Rossman_Mical"/>
    <property type="match status" value="1"/>
</dbReference>
<evidence type="ECO:0000256" key="2">
    <source>
        <dbReference type="ARBA" id="ARBA00022490"/>
    </source>
</evidence>
<feature type="non-terminal residue" evidence="4">
    <location>
        <position position="386"/>
    </location>
</feature>
<dbReference type="InterPro" id="IPR050540">
    <property type="entry name" value="F-actin_Monoox_Mical"/>
</dbReference>
<gene>
    <name evidence="4" type="ORF">ONB1V03_LOCUS19737</name>
</gene>
<evidence type="ECO:0000259" key="3">
    <source>
        <dbReference type="Pfam" id="PF25413"/>
    </source>
</evidence>
<dbReference type="EMBL" id="CAJPVJ010031257">
    <property type="protein sequence ID" value="CAG2180314.1"/>
    <property type="molecule type" value="Genomic_DNA"/>
</dbReference>
<dbReference type="OrthoDB" id="20799at2759"/>
<evidence type="ECO:0000313" key="4">
    <source>
        <dbReference type="EMBL" id="CAD7663177.1"/>
    </source>
</evidence>
<sequence length="386" mass="42887">ELCPRLLAQKDGVCADAQHCDCCCHSHGFGDGAKAHFVGSESGAEDRELSAEAFDIVIGSDGRRNTLFQDFPRKEFRGKLAIAITANFVNRRGESDVRAVEISGVSYIYNQKWFRALFDDTRIALENICYYSDETHYFVMTATKASLLARGVLRTDLAETHLLLDDANINREELLRYARDAAEWTSGLRDLEFALNGSQSPDVALFDFTSVYAARNASRAKQIRTTCCAPGGEASTHVLMLLTGDSLLEPFWPTGSGAGRGFLSALDAAYTALQWALRVLPARRLEDPRAEMDAMVEVLAERESVYRLLAQTTPENISSKDFSSLLPQNRYKKWTKSAVNEVRPQVRHLIGFRLAAPPPPLPHRQSLAAKRARRATVAVTSRDLKD</sequence>
<feature type="domain" description="[F-actin]-monooxygenase MICAL1-3-like Rossman" evidence="3">
    <location>
        <begin position="80"/>
        <end position="207"/>
    </location>
</feature>
<dbReference type="EMBL" id="OC946082">
    <property type="protein sequence ID" value="CAD7663177.1"/>
    <property type="molecule type" value="Genomic_DNA"/>
</dbReference>
<dbReference type="InterPro" id="IPR057494">
    <property type="entry name" value="Rossman_Mical"/>
</dbReference>
<evidence type="ECO:0000256" key="1">
    <source>
        <dbReference type="ARBA" id="ARBA00004496"/>
    </source>
</evidence>
<dbReference type="PANTHER" id="PTHR23167">
    <property type="entry name" value="CALPONIN HOMOLOGY DOMAIN-CONTAINING PROTEIN DDB_G0272472-RELATED"/>
    <property type="match status" value="1"/>
</dbReference>
<accession>A0A7R9MNL6</accession>
<dbReference type="AlphaFoldDB" id="A0A7R9MNL6"/>
<protein>
    <recommendedName>
        <fullName evidence="3">[F-actin]-monooxygenase MICAL1-3-like Rossman domain-containing protein</fullName>
    </recommendedName>
</protein>
<dbReference type="Proteomes" id="UP000728032">
    <property type="component" value="Unassembled WGS sequence"/>
</dbReference>
<dbReference type="Gene3D" id="3.50.50.60">
    <property type="entry name" value="FAD/NAD(P)-binding domain"/>
    <property type="match status" value="1"/>
</dbReference>
<organism evidence="4">
    <name type="scientific">Oppiella nova</name>
    <dbReference type="NCBI Taxonomy" id="334625"/>
    <lineage>
        <taxon>Eukaryota</taxon>
        <taxon>Metazoa</taxon>
        <taxon>Ecdysozoa</taxon>
        <taxon>Arthropoda</taxon>
        <taxon>Chelicerata</taxon>
        <taxon>Arachnida</taxon>
        <taxon>Acari</taxon>
        <taxon>Acariformes</taxon>
        <taxon>Sarcoptiformes</taxon>
        <taxon>Oribatida</taxon>
        <taxon>Brachypylina</taxon>
        <taxon>Oppioidea</taxon>
        <taxon>Oppiidae</taxon>
        <taxon>Oppiella</taxon>
    </lineage>
</organism>
<comment type="subcellular location">
    <subcellularLocation>
        <location evidence="1">Cytoplasm</location>
    </subcellularLocation>
</comment>
<dbReference type="InterPro" id="IPR036188">
    <property type="entry name" value="FAD/NAD-bd_sf"/>
</dbReference>
<evidence type="ECO:0000313" key="5">
    <source>
        <dbReference type="Proteomes" id="UP000728032"/>
    </source>
</evidence>
<keyword evidence="2" id="KW-0963">Cytoplasm</keyword>
<reference evidence="4" key="1">
    <citation type="submission" date="2020-11" db="EMBL/GenBank/DDBJ databases">
        <authorList>
            <person name="Tran Van P."/>
        </authorList>
    </citation>
    <scope>NUCLEOTIDE SEQUENCE</scope>
</reference>
<name>A0A7R9MNL6_9ACAR</name>
<proteinExistence type="predicted"/>
<dbReference type="PANTHER" id="PTHR23167:SF54">
    <property type="entry name" value="[F-ACTIN]-MONOOXYGENASE MICAL"/>
    <property type="match status" value="1"/>
</dbReference>
<feature type="non-terminal residue" evidence="4">
    <location>
        <position position="1"/>
    </location>
</feature>
<keyword evidence="5" id="KW-1185">Reference proteome</keyword>
<dbReference type="GO" id="GO:0005737">
    <property type="term" value="C:cytoplasm"/>
    <property type="evidence" value="ECO:0007669"/>
    <property type="project" value="UniProtKB-SubCell"/>
</dbReference>